<dbReference type="SMART" id="SM00834">
    <property type="entry name" value="CxxC_CXXC_SSSS"/>
    <property type="match status" value="1"/>
</dbReference>
<dbReference type="AlphaFoldDB" id="A0A1G9SI90"/>
<dbReference type="NCBIfam" id="TIGR02605">
    <property type="entry name" value="CxxC_CxxC_SSSS"/>
    <property type="match status" value="1"/>
</dbReference>
<evidence type="ECO:0000313" key="3">
    <source>
        <dbReference type="EMBL" id="SDM35030.1"/>
    </source>
</evidence>
<accession>A0A1G9SI90</accession>
<name>A0A1G9SI90_9FIRM</name>
<dbReference type="OrthoDB" id="9813321at2"/>
<dbReference type="Pfam" id="PF09723">
    <property type="entry name" value="Zn_ribbon_8"/>
    <property type="match status" value="1"/>
</dbReference>
<feature type="domain" description="Putative regulatory protein FmdB zinc ribbon" evidence="2">
    <location>
        <begin position="1"/>
        <end position="45"/>
    </location>
</feature>
<feature type="compositionally biased region" description="Low complexity" evidence="1">
    <location>
        <begin position="56"/>
        <end position="73"/>
    </location>
</feature>
<keyword evidence="4" id="KW-1185">Reference proteome</keyword>
<evidence type="ECO:0000259" key="2">
    <source>
        <dbReference type="SMART" id="SM00834"/>
    </source>
</evidence>
<dbReference type="RefSeq" id="WP_089761902.1">
    <property type="nucleotide sequence ID" value="NZ_FNGO01000029.1"/>
</dbReference>
<dbReference type="InterPro" id="IPR013429">
    <property type="entry name" value="Regulatory_FmdB_Zinc_ribbon"/>
</dbReference>
<dbReference type="Proteomes" id="UP000199476">
    <property type="component" value="Unassembled WGS sequence"/>
</dbReference>
<organism evidence="3 4">
    <name type="scientific">Halarsenatibacter silvermanii</name>
    <dbReference type="NCBI Taxonomy" id="321763"/>
    <lineage>
        <taxon>Bacteria</taxon>
        <taxon>Bacillati</taxon>
        <taxon>Bacillota</taxon>
        <taxon>Clostridia</taxon>
        <taxon>Halanaerobiales</taxon>
        <taxon>Halarsenatibacteraceae</taxon>
        <taxon>Halarsenatibacter</taxon>
    </lineage>
</organism>
<evidence type="ECO:0000313" key="4">
    <source>
        <dbReference type="Proteomes" id="UP000199476"/>
    </source>
</evidence>
<reference evidence="3 4" key="1">
    <citation type="submission" date="2016-10" db="EMBL/GenBank/DDBJ databases">
        <authorList>
            <person name="de Groot N.N."/>
        </authorList>
    </citation>
    <scope>NUCLEOTIDE SEQUENCE [LARGE SCALE GENOMIC DNA]</scope>
    <source>
        <strain evidence="3 4">SLAS-1</strain>
    </source>
</reference>
<dbReference type="EMBL" id="FNGO01000029">
    <property type="protein sequence ID" value="SDM35030.1"/>
    <property type="molecule type" value="Genomic_DNA"/>
</dbReference>
<sequence>MPTYNYKCRQCENKFSLEATLSEKEAGLEVSCSNCSSEDVFQIFDSVGVLGGGSSTGSDCTSSSCPPDRSCCG</sequence>
<protein>
    <submittedName>
        <fullName evidence="3">Putative regulatory protein, FmdB family</fullName>
    </submittedName>
</protein>
<feature type="region of interest" description="Disordered" evidence="1">
    <location>
        <begin position="53"/>
        <end position="73"/>
    </location>
</feature>
<evidence type="ECO:0000256" key="1">
    <source>
        <dbReference type="SAM" id="MobiDB-lite"/>
    </source>
</evidence>
<proteinExistence type="predicted"/>
<gene>
    <name evidence="3" type="ORF">SAMN04488692_1294</name>
</gene>